<feature type="region of interest" description="Disordered" evidence="1">
    <location>
        <begin position="245"/>
        <end position="504"/>
    </location>
</feature>
<proteinExistence type="predicted"/>
<dbReference type="HOGENOM" id="CLU_540498_0_0_0"/>
<dbReference type="PROSITE" id="PS51257">
    <property type="entry name" value="PROKAR_LIPOPROTEIN"/>
    <property type="match status" value="1"/>
</dbReference>
<dbReference type="OrthoDB" id="70916at2"/>
<keyword evidence="2" id="KW-0732">Signal</keyword>
<dbReference type="InterPro" id="IPR013783">
    <property type="entry name" value="Ig-like_fold"/>
</dbReference>
<organism evidence="3 4">
    <name type="scientific">Deinococcus peraridilitoris (strain DSM 19664 / LMG 22246 / CIP 109416 / KR-200)</name>
    <dbReference type="NCBI Taxonomy" id="937777"/>
    <lineage>
        <taxon>Bacteria</taxon>
        <taxon>Thermotogati</taxon>
        <taxon>Deinococcota</taxon>
        <taxon>Deinococci</taxon>
        <taxon>Deinococcales</taxon>
        <taxon>Deinococcaceae</taxon>
        <taxon>Deinococcus</taxon>
    </lineage>
</organism>
<feature type="signal peptide" evidence="2">
    <location>
        <begin position="1"/>
        <end position="22"/>
    </location>
</feature>
<evidence type="ECO:0000256" key="1">
    <source>
        <dbReference type="SAM" id="MobiDB-lite"/>
    </source>
</evidence>
<dbReference type="PATRIC" id="fig|937777.3.peg.3577"/>
<protein>
    <submittedName>
        <fullName evidence="3">Uncharacterized protein</fullName>
    </submittedName>
</protein>
<sequence>MLRNLAPLGLALALAACGANNAATGSTGAREVLRFNTTNLPTAYQFEPFGADLQVAGGVNPYTLRVTNGTLPPGLRLNGRRLEGTPTTQGRFQFIVEATDANLSTRAQTFAVSVGQLPPLGLVPAFPAGEFRSDTRIPLRIDFPRETRAARFHWQLPPGVQVTRVETGSGGQLLLWKQSGTLLTLDLGFVRQPTTGSNVALIGLRFAQPTRLDAAQVAFTSAAGDGKLIAEKKFGAATVMCAPAGSAASNPAPAPGSGTTPAASAPAGATPGAAAPTGTAAPSTAAPTTAAPSGTAAAGNAGQGTAGSTTAPTTPPTAPAGSTSAAPGTPNPAPAATPPATATTPAGTGATPDTAQNSPPATGTPTASTPSAAPASAPAAQPAPAQNAGAATPSVQVPQVPAATAQACVPQGAATPAPATPAPGSTPATPGETPTSGPTNSAPSTPAAPSTPTEPTESTPPASPPDDTQDETDGDTGEQDDEEGKDPGTPSVPTIGEPPAGGTR</sequence>
<gene>
    <name evidence="3" type="ordered locus">Deipe_3567</name>
</gene>
<evidence type="ECO:0000313" key="4">
    <source>
        <dbReference type="Proteomes" id="UP000010467"/>
    </source>
</evidence>
<dbReference type="EMBL" id="CP003382">
    <property type="protein sequence ID" value="AFZ68997.1"/>
    <property type="molecule type" value="Genomic_DNA"/>
</dbReference>
<feature type="compositionally biased region" description="Low complexity" evidence="1">
    <location>
        <begin position="338"/>
        <end position="460"/>
    </location>
</feature>
<dbReference type="eggNOG" id="COG4625">
    <property type="taxonomic scope" value="Bacteria"/>
</dbReference>
<dbReference type="Pfam" id="PF05345">
    <property type="entry name" value="He_PIG"/>
    <property type="match status" value="1"/>
</dbReference>
<name>L0A731_DEIPD</name>
<evidence type="ECO:0000256" key="2">
    <source>
        <dbReference type="SAM" id="SignalP"/>
    </source>
</evidence>
<feature type="compositionally biased region" description="Low complexity" evidence="1">
    <location>
        <begin position="245"/>
        <end position="300"/>
    </location>
</feature>
<dbReference type="Gene3D" id="2.60.40.10">
    <property type="entry name" value="Immunoglobulins"/>
    <property type="match status" value="1"/>
</dbReference>
<keyword evidence="4" id="KW-1185">Reference proteome</keyword>
<dbReference type="RefSeq" id="WP_015237293.1">
    <property type="nucleotide sequence ID" value="NC_019793.1"/>
</dbReference>
<feature type="compositionally biased region" description="Acidic residues" evidence="1">
    <location>
        <begin position="467"/>
        <end position="484"/>
    </location>
</feature>
<dbReference type="Proteomes" id="UP000010467">
    <property type="component" value="Chromosome"/>
</dbReference>
<accession>L0A731</accession>
<evidence type="ECO:0000313" key="3">
    <source>
        <dbReference type="EMBL" id="AFZ68997.1"/>
    </source>
</evidence>
<dbReference type="AlphaFoldDB" id="L0A731"/>
<feature type="chain" id="PRO_5003939647" evidence="2">
    <location>
        <begin position="23"/>
        <end position="504"/>
    </location>
</feature>
<feature type="compositionally biased region" description="Low complexity" evidence="1">
    <location>
        <begin position="319"/>
        <end position="328"/>
    </location>
</feature>
<dbReference type="STRING" id="937777.Deipe_3567"/>
<reference evidence="4" key="1">
    <citation type="submission" date="2012-03" db="EMBL/GenBank/DDBJ databases">
        <title>Complete sequence of chromosome of Deinococcus peraridilitoris DSM 19664.</title>
        <authorList>
            <person name="Lucas S."/>
            <person name="Copeland A."/>
            <person name="Lapidus A."/>
            <person name="Glavina del Rio T."/>
            <person name="Dalin E."/>
            <person name="Tice H."/>
            <person name="Bruce D."/>
            <person name="Goodwin L."/>
            <person name="Pitluck S."/>
            <person name="Peters L."/>
            <person name="Mikhailova N."/>
            <person name="Lu M."/>
            <person name="Kyrpides N."/>
            <person name="Mavromatis K."/>
            <person name="Ivanova N."/>
            <person name="Brettin T."/>
            <person name="Detter J.C."/>
            <person name="Han C."/>
            <person name="Larimer F."/>
            <person name="Land M."/>
            <person name="Hauser L."/>
            <person name="Markowitz V."/>
            <person name="Cheng J.-F."/>
            <person name="Hugenholtz P."/>
            <person name="Woyke T."/>
            <person name="Wu D."/>
            <person name="Pukall R."/>
            <person name="Steenblock K."/>
            <person name="Brambilla E."/>
            <person name="Klenk H.-P."/>
            <person name="Eisen J.A."/>
        </authorList>
    </citation>
    <scope>NUCLEOTIDE SEQUENCE [LARGE SCALE GENOMIC DNA]</scope>
    <source>
        <strain evidence="4">DSM 19664 / LMG 22246 / CIP 109416 / KR-200</strain>
    </source>
</reference>
<dbReference type="KEGG" id="dpd:Deipe_3567"/>